<dbReference type="PRINTS" id="PR00092">
    <property type="entry name" value="TYROSINASE"/>
</dbReference>
<evidence type="ECO:0000259" key="3">
    <source>
        <dbReference type="PROSITE" id="PS00498"/>
    </source>
</evidence>
<dbReference type="Gene3D" id="1.10.1280.10">
    <property type="entry name" value="Di-copper center containing domain from catechol oxidase"/>
    <property type="match status" value="1"/>
</dbReference>
<accession>A0ABR3FVU5</accession>
<reference evidence="4 5" key="1">
    <citation type="submission" date="2024-02" db="EMBL/GenBank/DDBJ databases">
        <title>A draft genome for the cacao thread blight pathogen Marasmius crinis-equi.</title>
        <authorList>
            <person name="Cohen S.P."/>
            <person name="Baruah I.K."/>
            <person name="Amoako-Attah I."/>
            <person name="Bukari Y."/>
            <person name="Meinhardt L.W."/>
            <person name="Bailey B.A."/>
        </authorList>
    </citation>
    <scope>NUCLEOTIDE SEQUENCE [LARGE SCALE GENOMIC DNA]</scope>
    <source>
        <strain evidence="4 5">GH-76</strain>
    </source>
</reference>
<proteinExistence type="predicted"/>
<feature type="domain" description="Tyrosinase copper-binding" evidence="3">
    <location>
        <begin position="234"/>
        <end position="245"/>
    </location>
</feature>
<keyword evidence="1" id="KW-0479">Metal-binding</keyword>
<sequence>MKRTLSNDEKLAYIDGVKCLQSLPSTAGIMQESTSRFEDFAAAHIVLSDEIHSVGQFLPWHRWFVYLLAKALKEECRYEGVHPYWDWTLDVSDGLNSFAASPVFDPTYGFGGNGADIGGNYSGTFNNYTNIPGFNPSLGTGGGCITDGPFASYTPSLGPGRAAKKHCLERGFGGSFLDQLTEEAIQNALKQTKFWTGFHYQFQGWPTSPTTKPHDSGHFTVGGDFGDLYSAPVDPLFFVYHANVDRVWWKWQNADREERLYLIDGRTTVDPPYEEVTLDFLLKMEGLAPLTPVRQVMDTGNELLCYTYE</sequence>
<comment type="caution">
    <text evidence="4">The sequence shown here is derived from an EMBL/GenBank/DDBJ whole genome shotgun (WGS) entry which is preliminary data.</text>
</comment>
<dbReference type="Proteomes" id="UP001465976">
    <property type="component" value="Unassembled WGS sequence"/>
</dbReference>
<dbReference type="InterPro" id="IPR008922">
    <property type="entry name" value="Di-copper_centre_dom_sf"/>
</dbReference>
<name>A0ABR3FVU5_9AGAR</name>
<evidence type="ECO:0000256" key="2">
    <source>
        <dbReference type="ARBA" id="ARBA00023008"/>
    </source>
</evidence>
<evidence type="ECO:0000313" key="5">
    <source>
        <dbReference type="Proteomes" id="UP001465976"/>
    </source>
</evidence>
<gene>
    <name evidence="4" type="ORF">V5O48_002490</name>
</gene>
<dbReference type="PANTHER" id="PTHR11474">
    <property type="entry name" value="TYROSINASE FAMILY MEMBER"/>
    <property type="match status" value="1"/>
</dbReference>
<organism evidence="4 5">
    <name type="scientific">Marasmius crinis-equi</name>
    <dbReference type="NCBI Taxonomy" id="585013"/>
    <lineage>
        <taxon>Eukaryota</taxon>
        <taxon>Fungi</taxon>
        <taxon>Dikarya</taxon>
        <taxon>Basidiomycota</taxon>
        <taxon>Agaricomycotina</taxon>
        <taxon>Agaricomycetes</taxon>
        <taxon>Agaricomycetidae</taxon>
        <taxon>Agaricales</taxon>
        <taxon>Marasmiineae</taxon>
        <taxon>Marasmiaceae</taxon>
        <taxon>Marasmius</taxon>
    </lineage>
</organism>
<dbReference type="Pfam" id="PF00264">
    <property type="entry name" value="Tyrosinase"/>
    <property type="match status" value="1"/>
</dbReference>
<dbReference type="InterPro" id="IPR002227">
    <property type="entry name" value="Tyrosinase_Cu-bd"/>
</dbReference>
<evidence type="ECO:0000313" key="4">
    <source>
        <dbReference type="EMBL" id="KAL0579506.1"/>
    </source>
</evidence>
<dbReference type="InterPro" id="IPR050316">
    <property type="entry name" value="Tyrosinase/Hemocyanin"/>
</dbReference>
<evidence type="ECO:0000256" key="1">
    <source>
        <dbReference type="ARBA" id="ARBA00022723"/>
    </source>
</evidence>
<dbReference type="EMBL" id="JBAHYK010000057">
    <property type="protein sequence ID" value="KAL0579506.1"/>
    <property type="molecule type" value="Genomic_DNA"/>
</dbReference>
<keyword evidence="2" id="KW-0186">Copper</keyword>
<dbReference type="PANTHER" id="PTHR11474:SF126">
    <property type="entry name" value="TYROSINASE-LIKE PROTEIN TYR-1-RELATED"/>
    <property type="match status" value="1"/>
</dbReference>
<dbReference type="SUPFAM" id="SSF48056">
    <property type="entry name" value="Di-copper centre-containing domain"/>
    <property type="match status" value="1"/>
</dbReference>
<dbReference type="PROSITE" id="PS00498">
    <property type="entry name" value="TYROSINASE_2"/>
    <property type="match status" value="1"/>
</dbReference>
<keyword evidence="5" id="KW-1185">Reference proteome</keyword>
<protein>
    <recommendedName>
        <fullName evidence="3">Tyrosinase copper-binding domain-containing protein</fullName>
    </recommendedName>
</protein>